<reference evidence="1 2" key="1">
    <citation type="journal article" date="2016" name="Nat. Commun.">
        <title>Thousands of microbial genomes shed light on interconnected biogeochemical processes in an aquifer system.</title>
        <authorList>
            <person name="Anantharaman K."/>
            <person name="Brown C.T."/>
            <person name="Hug L.A."/>
            <person name="Sharon I."/>
            <person name="Castelle C.J."/>
            <person name="Probst A.J."/>
            <person name="Thomas B.C."/>
            <person name="Singh A."/>
            <person name="Wilkins M.J."/>
            <person name="Karaoz U."/>
            <person name="Brodie E.L."/>
            <person name="Williams K.H."/>
            <person name="Hubbard S.S."/>
            <person name="Banfield J.F."/>
        </authorList>
    </citation>
    <scope>NUCLEOTIDE SEQUENCE [LARGE SCALE GENOMIC DNA]</scope>
</reference>
<dbReference type="PANTHER" id="PTHR37946:SF1">
    <property type="entry name" value="SLL1969 PROTEIN"/>
    <property type="match status" value="1"/>
</dbReference>
<evidence type="ECO:0000313" key="2">
    <source>
        <dbReference type="Proteomes" id="UP000176511"/>
    </source>
</evidence>
<proteinExistence type="predicted"/>
<organism evidence="1 2">
    <name type="scientific">Candidatus Kaiserbacteria bacterium RIFCSPHIGHO2_02_FULL_49_34</name>
    <dbReference type="NCBI Taxonomy" id="1798491"/>
    <lineage>
        <taxon>Bacteria</taxon>
        <taxon>Candidatus Kaiseribacteriota</taxon>
    </lineage>
</organism>
<dbReference type="AlphaFoldDB" id="A0A1F6DMI0"/>
<dbReference type="SUPFAM" id="SSF53474">
    <property type="entry name" value="alpha/beta-Hydrolases"/>
    <property type="match status" value="1"/>
</dbReference>
<dbReference type="Proteomes" id="UP000176511">
    <property type="component" value="Unassembled WGS sequence"/>
</dbReference>
<evidence type="ECO:0000313" key="1">
    <source>
        <dbReference type="EMBL" id="OGG62606.1"/>
    </source>
</evidence>
<dbReference type="Gene3D" id="3.40.50.1820">
    <property type="entry name" value="alpha/beta hydrolase"/>
    <property type="match status" value="1"/>
</dbReference>
<gene>
    <name evidence="1" type="ORF">A3C87_03930</name>
</gene>
<dbReference type="STRING" id="1798491.A3C87_03930"/>
<protein>
    <recommendedName>
        <fullName evidence="3">AB hydrolase-1 domain-containing protein</fullName>
    </recommendedName>
</protein>
<accession>A0A1F6DMI0</accession>
<dbReference type="InterPro" id="IPR029058">
    <property type="entry name" value="AB_hydrolase_fold"/>
</dbReference>
<sequence>MYTLSYSQLLQTLSYYVVEGPISSLELSSFLLLPFARKPFPKGNGDTVILIPGFTETELHMCLLERTLKAHGYNACAWGYGMNAGNHEASLCLLMKRIRREYALTGKRIHLVGHSLGGMYALYLGHIMRKQVASVCTMGSPMCLNNAQVNPLVALAVKTVTGKSIAEHLEHPRLHIIRTPPPVPTTTIAAYSDNIVGASSCVFPAEHAQVPHLDTVVAYGTHCGHIMSLATFMAIFHHLAHVHDPQPYDPHHYFSPHIVSCLYPSKPSV</sequence>
<dbReference type="EMBL" id="MFLE01000003">
    <property type="protein sequence ID" value="OGG62606.1"/>
    <property type="molecule type" value="Genomic_DNA"/>
</dbReference>
<comment type="caution">
    <text evidence="1">The sequence shown here is derived from an EMBL/GenBank/DDBJ whole genome shotgun (WGS) entry which is preliminary data.</text>
</comment>
<dbReference type="PANTHER" id="PTHR37946">
    <property type="entry name" value="SLL1969 PROTEIN"/>
    <property type="match status" value="1"/>
</dbReference>
<name>A0A1F6DMI0_9BACT</name>
<evidence type="ECO:0008006" key="3">
    <source>
        <dbReference type="Google" id="ProtNLM"/>
    </source>
</evidence>